<reference evidence="1" key="1">
    <citation type="submission" date="2021-08" db="EMBL/GenBank/DDBJ databases">
        <authorList>
            <person name="Stevens D.C."/>
        </authorList>
    </citation>
    <scope>NUCLEOTIDE SEQUENCE</scope>
    <source>
        <strain evidence="1">DSM 53165</strain>
    </source>
</reference>
<proteinExistence type="predicted"/>
<organism evidence="1 2">
    <name type="scientific">Nannocystis pusilla</name>
    <dbReference type="NCBI Taxonomy" id="889268"/>
    <lineage>
        <taxon>Bacteria</taxon>
        <taxon>Pseudomonadati</taxon>
        <taxon>Myxococcota</taxon>
        <taxon>Polyangia</taxon>
        <taxon>Nannocystales</taxon>
        <taxon>Nannocystaceae</taxon>
        <taxon>Nannocystis</taxon>
    </lineage>
</organism>
<comment type="caution">
    <text evidence="1">The sequence shown here is derived from an EMBL/GenBank/DDBJ whole genome shotgun (WGS) entry which is preliminary data.</text>
</comment>
<name>A0ABS7TXW2_9BACT</name>
<protein>
    <submittedName>
        <fullName evidence="1">Uncharacterized protein</fullName>
    </submittedName>
</protein>
<sequence>MAKVAATTRRGQRMLDVPRALLLFHDGHGTYDVLVEVPPADVPDAT</sequence>
<dbReference type="EMBL" id="JAIRAU010000037">
    <property type="protein sequence ID" value="MBZ5712991.1"/>
    <property type="molecule type" value="Genomic_DNA"/>
</dbReference>
<gene>
    <name evidence="1" type="ORF">K7C98_27450</name>
</gene>
<dbReference type="Proteomes" id="UP001139031">
    <property type="component" value="Unassembled WGS sequence"/>
</dbReference>
<dbReference type="RefSeq" id="WP_224194744.1">
    <property type="nucleotide sequence ID" value="NZ_JAIRAU010000037.1"/>
</dbReference>
<accession>A0ABS7TXW2</accession>
<evidence type="ECO:0000313" key="1">
    <source>
        <dbReference type="EMBL" id="MBZ5712991.1"/>
    </source>
</evidence>
<keyword evidence="2" id="KW-1185">Reference proteome</keyword>
<evidence type="ECO:0000313" key="2">
    <source>
        <dbReference type="Proteomes" id="UP001139031"/>
    </source>
</evidence>